<organism evidence="4 5">
    <name type="scientific">Gemmatirosa kalamazoonensis</name>
    <dbReference type="NCBI Taxonomy" id="861299"/>
    <lineage>
        <taxon>Bacteria</taxon>
        <taxon>Pseudomonadati</taxon>
        <taxon>Gemmatimonadota</taxon>
        <taxon>Gemmatimonadia</taxon>
        <taxon>Gemmatimonadales</taxon>
        <taxon>Gemmatimonadaceae</taxon>
        <taxon>Gemmatirosa</taxon>
    </lineage>
</organism>
<dbReference type="PROSITE" id="PS51257">
    <property type="entry name" value="PROKAR_LIPOPROTEIN"/>
    <property type="match status" value="1"/>
</dbReference>
<dbReference type="AlphaFoldDB" id="W0RDZ4"/>
<feature type="chain" id="PRO_5004793964" evidence="2">
    <location>
        <begin position="19"/>
        <end position="281"/>
    </location>
</feature>
<dbReference type="SUPFAM" id="SSF50494">
    <property type="entry name" value="Trypsin-like serine proteases"/>
    <property type="match status" value="1"/>
</dbReference>
<evidence type="ECO:0000259" key="3">
    <source>
        <dbReference type="PROSITE" id="PS50240"/>
    </source>
</evidence>
<accession>W0RDZ4</accession>
<dbReference type="OrthoDB" id="3657335at2"/>
<dbReference type="SMART" id="SM00020">
    <property type="entry name" value="Tryp_SPc"/>
    <property type="match status" value="1"/>
</dbReference>
<dbReference type="InterPro" id="IPR043504">
    <property type="entry name" value="Peptidase_S1_PA_chymotrypsin"/>
</dbReference>
<dbReference type="PROSITE" id="PS50240">
    <property type="entry name" value="TRYPSIN_DOM"/>
    <property type="match status" value="1"/>
</dbReference>
<feature type="signal peptide" evidence="2">
    <location>
        <begin position="1"/>
        <end position="18"/>
    </location>
</feature>
<dbReference type="HOGENOM" id="CLU_1015016_0_0_0"/>
<dbReference type="PANTHER" id="PTHR24276">
    <property type="entry name" value="POLYSERASE-RELATED"/>
    <property type="match status" value="1"/>
</dbReference>
<evidence type="ECO:0000256" key="2">
    <source>
        <dbReference type="SAM" id="SignalP"/>
    </source>
</evidence>
<gene>
    <name evidence="4" type="ORF">J421_1767</name>
</gene>
<dbReference type="InterPro" id="IPR018114">
    <property type="entry name" value="TRYPSIN_HIS"/>
</dbReference>
<dbReference type="InParanoid" id="W0RDZ4"/>
<evidence type="ECO:0000256" key="1">
    <source>
        <dbReference type="ARBA" id="ARBA00023157"/>
    </source>
</evidence>
<dbReference type="Gene3D" id="2.40.10.10">
    <property type="entry name" value="Trypsin-like serine proteases"/>
    <property type="match status" value="1"/>
</dbReference>
<dbReference type="Proteomes" id="UP000019151">
    <property type="component" value="Chromosome"/>
</dbReference>
<feature type="domain" description="Peptidase S1" evidence="3">
    <location>
        <begin position="38"/>
        <end position="256"/>
    </location>
</feature>
<dbReference type="STRING" id="861299.J421_1767"/>
<keyword evidence="5" id="KW-1185">Reference proteome</keyword>
<dbReference type="PROSITE" id="PS00134">
    <property type="entry name" value="TRYPSIN_HIS"/>
    <property type="match status" value="1"/>
</dbReference>
<keyword evidence="2" id="KW-0732">Signal</keyword>
<dbReference type="eggNOG" id="COG5640">
    <property type="taxonomic scope" value="Bacteria"/>
</dbReference>
<dbReference type="RefSeq" id="WP_025410808.1">
    <property type="nucleotide sequence ID" value="NZ_CP007128.1"/>
</dbReference>
<evidence type="ECO:0000313" key="4">
    <source>
        <dbReference type="EMBL" id="AHG89304.1"/>
    </source>
</evidence>
<name>W0RDZ4_9BACT</name>
<dbReference type="InterPro" id="IPR050430">
    <property type="entry name" value="Peptidase_S1"/>
</dbReference>
<sequence>MPLARSLALLSAASVALAACADAPTAARSLAPRGGQRIVNGTPTGSGSYASVGALLFDIDGNGKLNGDDEFCTGSLITPTVFLTAAHCVVTSYTPPGSQFYVSFAPDLYAKGIKVIAATSYVRDPLYGHDQANLHDLALVFLPAGSTKGLTPLQLPPAGYLDQLAAQGALSKTLFVNVGYGVTATLTGIPGFPYDGVRKSSKSEFMGLQPTWLGLLMNSNATGLGGDCYGDSGGPKFLDGNPNMILATVTTGDYNCRATTWDWRLDTPEARGFLGQYLTLP</sequence>
<dbReference type="KEGG" id="gba:J421_1767"/>
<dbReference type="EMBL" id="CP007128">
    <property type="protein sequence ID" value="AHG89304.1"/>
    <property type="molecule type" value="Genomic_DNA"/>
</dbReference>
<dbReference type="GO" id="GO:0004252">
    <property type="term" value="F:serine-type endopeptidase activity"/>
    <property type="evidence" value="ECO:0007669"/>
    <property type="project" value="InterPro"/>
</dbReference>
<dbReference type="InterPro" id="IPR001254">
    <property type="entry name" value="Trypsin_dom"/>
</dbReference>
<dbReference type="GO" id="GO:0006508">
    <property type="term" value="P:proteolysis"/>
    <property type="evidence" value="ECO:0007669"/>
    <property type="project" value="InterPro"/>
</dbReference>
<reference evidence="4 5" key="1">
    <citation type="journal article" date="2014" name="Genome Announc.">
        <title>Genome Sequence and Methylome of Soil Bacterium Gemmatirosa kalamazoonensis KBS708T, a Member of the Rarely Cultivated Gemmatimonadetes Phylum.</title>
        <authorList>
            <person name="Debruyn J.M."/>
            <person name="Radosevich M."/>
            <person name="Wommack K.E."/>
            <person name="Polson S.W."/>
            <person name="Hauser L.J."/>
            <person name="Fawaz M.N."/>
            <person name="Korlach J."/>
            <person name="Tsai Y.C."/>
        </authorList>
    </citation>
    <scope>NUCLEOTIDE SEQUENCE [LARGE SCALE GENOMIC DNA]</scope>
    <source>
        <strain evidence="4 5">KBS708</strain>
    </source>
</reference>
<dbReference type="Pfam" id="PF00089">
    <property type="entry name" value="Trypsin"/>
    <property type="match status" value="1"/>
</dbReference>
<protein>
    <submittedName>
        <fullName evidence="4">Peptidase S1 and S6 chymotrypsin/Hap</fullName>
    </submittedName>
</protein>
<dbReference type="PANTHER" id="PTHR24276:SF98">
    <property type="entry name" value="FI18310P1-RELATED"/>
    <property type="match status" value="1"/>
</dbReference>
<dbReference type="InterPro" id="IPR009003">
    <property type="entry name" value="Peptidase_S1_PA"/>
</dbReference>
<evidence type="ECO:0000313" key="5">
    <source>
        <dbReference type="Proteomes" id="UP000019151"/>
    </source>
</evidence>
<dbReference type="FunCoup" id="W0RDZ4">
    <property type="interactions" value="65"/>
</dbReference>
<proteinExistence type="predicted"/>
<keyword evidence="1" id="KW-1015">Disulfide bond</keyword>